<dbReference type="NCBIfam" id="TIGR00237">
    <property type="entry name" value="xseA"/>
    <property type="match status" value="1"/>
</dbReference>
<evidence type="ECO:0000259" key="8">
    <source>
        <dbReference type="Pfam" id="PF02601"/>
    </source>
</evidence>
<dbReference type="InterPro" id="IPR020579">
    <property type="entry name" value="Exonuc_VII_lsu_C"/>
</dbReference>
<keyword evidence="4 5" id="KW-0269">Exonuclease</keyword>
<accession>A0ABR5ZBN5</accession>
<feature type="domain" description="OB-fold nucleic acid binding" evidence="9">
    <location>
        <begin position="10"/>
        <end position="103"/>
    </location>
</feature>
<protein>
    <recommendedName>
        <fullName evidence="5">Exodeoxyribonuclease 7 large subunit</fullName>
        <ecNumber evidence="5">3.1.11.6</ecNumber>
    </recommendedName>
    <alternativeName>
        <fullName evidence="5">Exodeoxyribonuclease VII large subunit</fullName>
        <shortName evidence="5">Exonuclease VII large subunit</shortName>
    </alternativeName>
</protein>
<evidence type="ECO:0000256" key="5">
    <source>
        <dbReference type="HAMAP-Rule" id="MF_00378"/>
    </source>
</evidence>
<feature type="domain" description="Exonuclease VII large subunit C-terminal" evidence="8">
    <location>
        <begin position="126"/>
        <end position="440"/>
    </location>
</feature>
<evidence type="ECO:0000256" key="7">
    <source>
        <dbReference type="SAM" id="Coils"/>
    </source>
</evidence>
<comment type="function">
    <text evidence="5">Bidirectionally degrades single-stranded DNA into large acid-insoluble oligonucleotides, which are then degraded further into small acid-soluble oligonucleotides.</text>
</comment>
<dbReference type="EMBL" id="JACERK010000002">
    <property type="protein sequence ID" value="MBA5231982.1"/>
    <property type="molecule type" value="Genomic_DNA"/>
</dbReference>
<keyword evidence="3 5" id="KW-0378">Hydrolase</keyword>
<organism evidence="10 11">
    <name type="scientific">Pectobacterium aroidearum</name>
    <dbReference type="NCBI Taxonomy" id="1201031"/>
    <lineage>
        <taxon>Bacteria</taxon>
        <taxon>Pseudomonadati</taxon>
        <taxon>Pseudomonadota</taxon>
        <taxon>Gammaproteobacteria</taxon>
        <taxon>Enterobacterales</taxon>
        <taxon>Pectobacteriaceae</taxon>
        <taxon>Pectobacterium</taxon>
    </lineage>
</organism>
<dbReference type="Pfam" id="PF13742">
    <property type="entry name" value="tRNA_anti_2"/>
    <property type="match status" value="1"/>
</dbReference>
<evidence type="ECO:0000313" key="11">
    <source>
        <dbReference type="Proteomes" id="UP000530038"/>
    </source>
</evidence>
<proteinExistence type="inferred from homology"/>
<dbReference type="CDD" id="cd04489">
    <property type="entry name" value="ExoVII_LU_OBF"/>
    <property type="match status" value="1"/>
</dbReference>
<evidence type="ECO:0000256" key="2">
    <source>
        <dbReference type="ARBA" id="ARBA00022722"/>
    </source>
</evidence>
<dbReference type="Pfam" id="PF02601">
    <property type="entry name" value="Exonuc_VII_L"/>
    <property type="match status" value="1"/>
</dbReference>
<dbReference type="InterPro" id="IPR025824">
    <property type="entry name" value="OB-fold_nuc-bd_dom"/>
</dbReference>
<keyword evidence="1 5" id="KW-0963">Cytoplasm</keyword>
<evidence type="ECO:0000256" key="4">
    <source>
        <dbReference type="ARBA" id="ARBA00022839"/>
    </source>
</evidence>
<keyword evidence="2 5" id="KW-0540">Nuclease</keyword>
<evidence type="ECO:0000313" key="10">
    <source>
        <dbReference type="EMBL" id="MBA5231982.1"/>
    </source>
</evidence>
<comment type="subunit">
    <text evidence="5">Heterooligomer composed of large and small subunits.</text>
</comment>
<dbReference type="InterPro" id="IPR003753">
    <property type="entry name" value="Exonuc_VII_L"/>
</dbReference>
<comment type="catalytic activity">
    <reaction evidence="5 6">
        <text>Exonucleolytic cleavage in either 5'- to 3'- or 3'- to 5'-direction to yield nucleoside 5'-phosphates.</text>
        <dbReference type="EC" id="3.1.11.6"/>
    </reaction>
</comment>
<dbReference type="PANTHER" id="PTHR30008:SF0">
    <property type="entry name" value="EXODEOXYRIBONUCLEASE 7 LARGE SUBUNIT"/>
    <property type="match status" value="1"/>
</dbReference>
<sequence length="462" mass="52436">MSQFPSSAIFTVSRLNQTVRQLLEMEMGQIWLSGEISNLSQPSSGHWYFTLKDERAQVRCAMFRTSNRRVTFRPQNGQQVLIRATITLYEPRGDYQLLAESMQPAGDGLLQQQFEQLKQKLAAEGLFDQQFKQVLPSPAKQVGVITSASGAALHDILQVLQRRDPSLPVIVYPTSVQGADAPLQIVRAIELANQREECDVLIVGRGGGSLEDLWSFNDERVARAIFASRIPIVSAVGHETDITIADFVGDLRAPTPSAAAELVSRNQLELLRQVQSQRQRLEMAMDYYLAQRNREFTRLHHRLQQQHPQLRLARQQAQLVKLRQRLDDAMQQQLRQTLRRSERLQQRLMQQQPQTRIHRAQQRLQQLSYQMQSAVERQLNQNKQKLGIACSRLEGVSPLATLARGYNVTTAPDGKVLKNVTQITPGETLKTRLQDGWVESQVTTLVPNPSSVKKRRKPSSQS</sequence>
<gene>
    <name evidence="5 10" type="primary">xseA</name>
    <name evidence="10" type="ORF">H2Y56_07640</name>
</gene>
<comment type="subcellular location">
    <subcellularLocation>
        <location evidence="5 6">Cytoplasm</location>
    </subcellularLocation>
</comment>
<dbReference type="GO" id="GO:0008855">
    <property type="term" value="F:exodeoxyribonuclease VII activity"/>
    <property type="evidence" value="ECO:0007669"/>
    <property type="project" value="UniProtKB-EC"/>
</dbReference>
<evidence type="ECO:0000259" key="9">
    <source>
        <dbReference type="Pfam" id="PF13742"/>
    </source>
</evidence>
<dbReference type="RefSeq" id="WP_181829100.1">
    <property type="nucleotide sequence ID" value="NZ_CP104757.1"/>
</dbReference>
<evidence type="ECO:0000256" key="1">
    <source>
        <dbReference type="ARBA" id="ARBA00022490"/>
    </source>
</evidence>
<dbReference type="HAMAP" id="MF_00378">
    <property type="entry name" value="Exonuc_7_L"/>
    <property type="match status" value="1"/>
</dbReference>
<feature type="coiled-coil region" evidence="7">
    <location>
        <begin position="312"/>
        <end position="377"/>
    </location>
</feature>
<dbReference type="EC" id="3.1.11.6" evidence="5"/>
<keyword evidence="7" id="KW-0175">Coiled coil</keyword>
<name>A0ABR5ZBN5_9GAMM</name>
<comment type="similarity">
    <text evidence="5 6">Belongs to the XseA family.</text>
</comment>
<evidence type="ECO:0000256" key="3">
    <source>
        <dbReference type="ARBA" id="ARBA00022801"/>
    </source>
</evidence>
<dbReference type="Proteomes" id="UP000530038">
    <property type="component" value="Unassembled WGS sequence"/>
</dbReference>
<reference evidence="10 11" key="1">
    <citation type="submission" date="2020-07" db="EMBL/GenBank/DDBJ databases">
        <title>Characterization of Pectobacterium aroidearum strains causing soft rot on Amorphophallus konjac.</title>
        <authorList>
            <person name="Xie H."/>
        </authorList>
    </citation>
    <scope>NUCLEOTIDE SEQUENCE [LARGE SCALE GENOMIC DNA]</scope>
    <source>
        <strain evidence="10 11">MY10</strain>
    </source>
</reference>
<comment type="caution">
    <text evidence="10">The sequence shown here is derived from an EMBL/GenBank/DDBJ whole genome shotgun (WGS) entry which is preliminary data.</text>
</comment>
<keyword evidence="11" id="KW-1185">Reference proteome</keyword>
<dbReference type="PANTHER" id="PTHR30008">
    <property type="entry name" value="EXODEOXYRIBONUCLEASE 7 LARGE SUBUNIT"/>
    <property type="match status" value="1"/>
</dbReference>
<evidence type="ECO:0000256" key="6">
    <source>
        <dbReference type="RuleBase" id="RU004355"/>
    </source>
</evidence>